<dbReference type="AlphaFoldDB" id="A0A9N8Z666"/>
<keyword evidence="2" id="KW-1185">Reference proteome</keyword>
<organism evidence="1 2">
    <name type="scientific">Racocetra fulgida</name>
    <dbReference type="NCBI Taxonomy" id="60492"/>
    <lineage>
        <taxon>Eukaryota</taxon>
        <taxon>Fungi</taxon>
        <taxon>Fungi incertae sedis</taxon>
        <taxon>Mucoromycota</taxon>
        <taxon>Glomeromycotina</taxon>
        <taxon>Glomeromycetes</taxon>
        <taxon>Diversisporales</taxon>
        <taxon>Gigasporaceae</taxon>
        <taxon>Racocetra</taxon>
    </lineage>
</organism>
<reference evidence="1" key="1">
    <citation type="submission" date="2021-06" db="EMBL/GenBank/DDBJ databases">
        <authorList>
            <person name="Kallberg Y."/>
            <person name="Tangrot J."/>
            <person name="Rosling A."/>
        </authorList>
    </citation>
    <scope>NUCLEOTIDE SEQUENCE</scope>
    <source>
        <strain evidence="1">IN212</strain>
    </source>
</reference>
<comment type="caution">
    <text evidence="1">The sequence shown here is derived from an EMBL/GenBank/DDBJ whole genome shotgun (WGS) entry which is preliminary data.</text>
</comment>
<name>A0A9N8Z666_9GLOM</name>
<evidence type="ECO:0000313" key="1">
    <source>
        <dbReference type="EMBL" id="CAG8475787.1"/>
    </source>
</evidence>
<evidence type="ECO:0000313" key="2">
    <source>
        <dbReference type="Proteomes" id="UP000789396"/>
    </source>
</evidence>
<accession>A0A9N8Z666</accession>
<gene>
    <name evidence="1" type="ORF">RFULGI_LOCUS1313</name>
</gene>
<feature type="non-terminal residue" evidence="1">
    <location>
        <position position="77"/>
    </location>
</feature>
<proteinExistence type="predicted"/>
<sequence length="77" mass="8479">QESRFVDELNNEASEDETMVLMEALLKAKQQKVVVEVDVVETGVDLTETGVNVEDVVEEGDGIEVDVEDIVKDDGIE</sequence>
<dbReference type="Proteomes" id="UP000789396">
    <property type="component" value="Unassembled WGS sequence"/>
</dbReference>
<protein>
    <submittedName>
        <fullName evidence="1">11414_t:CDS:1</fullName>
    </submittedName>
</protein>
<dbReference type="EMBL" id="CAJVPZ010000772">
    <property type="protein sequence ID" value="CAG8475787.1"/>
    <property type="molecule type" value="Genomic_DNA"/>
</dbReference>